<evidence type="ECO:0000256" key="1">
    <source>
        <dbReference type="ARBA" id="ARBA00009865"/>
    </source>
</evidence>
<sequence>MIKRITLIGLLVMTGTFSFAQNPLITNIYTADPAPHVWPTDTTTLYVYSSHDEPLSNSHIRGMNDYHVFSTNDLVHWTDHGQILHWNRVPWAVDQAWAIDAVYWKGKYYLITCMRGEDQKFRTGVAVSERPQGPFTDCGYIRDADFGQDPAVYVENGKAYLFWGHDRTCFGAELNDDLLSIKKETLVNLRPQLPHVFEAPWVIKRNGRYLLMYPGLPDRGWPQKYYYAEAEKPLGPYEYKGIFIDDWAGQSSTTHGGIVRFKGRDIMFYHGSILSGGLSESRSIMADWVDYDKDGSIKLIRPTKKGLGLAERTWTTVHLEAEEGNLLGGELHGVYVDNSYKGYTGRGYVTGFDMYNDYCSFLGQSAKDEKYRLRIRYRADGGKNDAMVFVNTWLLKNVKFVDTEGEWKVLDCGNVSLRAGNNDIRVIRGWWPNTGLCIDYIELAQIDERGRTVEEAK</sequence>
<proteinExistence type="inferred from homology"/>
<dbReference type="CDD" id="cd08990">
    <property type="entry name" value="GH43_AXH_like"/>
    <property type="match status" value="1"/>
</dbReference>
<evidence type="ECO:0000256" key="5">
    <source>
        <dbReference type="ARBA" id="ARBA00023295"/>
    </source>
</evidence>
<dbReference type="InterPro" id="IPR008979">
    <property type="entry name" value="Galactose-bd-like_sf"/>
</dbReference>
<feature type="signal peptide" evidence="8">
    <location>
        <begin position="1"/>
        <end position="20"/>
    </location>
</feature>
<evidence type="ECO:0000256" key="6">
    <source>
        <dbReference type="PIRSR" id="PIRSR606710-2"/>
    </source>
</evidence>
<dbReference type="InterPro" id="IPR005084">
    <property type="entry name" value="CBM6"/>
</dbReference>
<dbReference type="Pfam" id="PF04616">
    <property type="entry name" value="Glyco_hydro_43"/>
    <property type="match status" value="1"/>
</dbReference>
<organism evidence="10 11">
    <name type="scientific">Bacteroides reticulotermitis</name>
    <dbReference type="NCBI Taxonomy" id="1133319"/>
    <lineage>
        <taxon>Bacteria</taxon>
        <taxon>Pseudomonadati</taxon>
        <taxon>Bacteroidota</taxon>
        <taxon>Bacteroidia</taxon>
        <taxon>Bacteroidales</taxon>
        <taxon>Bacteroidaceae</taxon>
        <taxon>Bacteroides</taxon>
    </lineage>
</organism>
<dbReference type="GO" id="GO:0045493">
    <property type="term" value="P:xylan catabolic process"/>
    <property type="evidence" value="ECO:0007669"/>
    <property type="project" value="UniProtKB-KW"/>
</dbReference>
<dbReference type="PANTHER" id="PTHR43772:SF2">
    <property type="entry name" value="PUTATIVE (AFU_ORTHOLOGUE AFUA_2G04480)-RELATED"/>
    <property type="match status" value="1"/>
</dbReference>
<dbReference type="SUPFAM" id="SSF75005">
    <property type="entry name" value="Arabinanase/levansucrase/invertase"/>
    <property type="match status" value="1"/>
</dbReference>
<keyword evidence="8" id="KW-0732">Signal</keyword>
<evidence type="ECO:0000256" key="2">
    <source>
        <dbReference type="ARBA" id="ARBA00022651"/>
    </source>
</evidence>
<feature type="site" description="Important for catalytic activity, responsible for pKa modulation of the active site Glu and correct orientation of both the proton donor and substrate" evidence="6">
    <location>
        <position position="149"/>
    </location>
</feature>
<evidence type="ECO:0000256" key="3">
    <source>
        <dbReference type="ARBA" id="ARBA00022801"/>
    </source>
</evidence>
<keyword evidence="5 7" id="KW-0326">Glycosidase</keyword>
<dbReference type="GO" id="GO:0004553">
    <property type="term" value="F:hydrolase activity, hydrolyzing O-glycosyl compounds"/>
    <property type="evidence" value="ECO:0007669"/>
    <property type="project" value="InterPro"/>
</dbReference>
<comment type="similarity">
    <text evidence="1 7">Belongs to the glycosyl hydrolase 43 family.</text>
</comment>
<dbReference type="GO" id="GO:0030246">
    <property type="term" value="F:carbohydrate binding"/>
    <property type="evidence" value="ECO:0007669"/>
    <property type="project" value="InterPro"/>
</dbReference>
<dbReference type="SUPFAM" id="SSF49785">
    <property type="entry name" value="Galactose-binding domain-like"/>
    <property type="match status" value="1"/>
</dbReference>
<dbReference type="EMBL" id="JACIER010000003">
    <property type="protein sequence ID" value="MBB4043390.1"/>
    <property type="molecule type" value="Genomic_DNA"/>
</dbReference>
<dbReference type="InterPro" id="IPR052176">
    <property type="entry name" value="Glycosyl_Hydrlase_43_Enz"/>
</dbReference>
<reference evidence="10" key="1">
    <citation type="submission" date="2020-08" db="EMBL/GenBank/DDBJ databases">
        <title>Genomic Encyclopedia of Type Strains, Phase IV (KMG-IV): sequencing the most valuable type-strain genomes for metagenomic binning, comparative biology and taxonomic classification.</title>
        <authorList>
            <person name="Goeker M."/>
        </authorList>
    </citation>
    <scope>NUCLEOTIDE SEQUENCE [LARGE SCALE GENOMIC DNA]</scope>
    <source>
        <strain evidence="10">DSM 105720</strain>
    </source>
</reference>
<evidence type="ECO:0000256" key="4">
    <source>
        <dbReference type="ARBA" id="ARBA00023277"/>
    </source>
</evidence>
<dbReference type="AlphaFoldDB" id="A0A840CU24"/>
<comment type="caution">
    <text evidence="10">The sequence shown here is derived from an EMBL/GenBank/DDBJ whole genome shotgun (WGS) entry which is preliminary data.</text>
</comment>
<dbReference type="PANTHER" id="PTHR43772">
    <property type="entry name" value="ENDO-1,4-BETA-XYLANASE"/>
    <property type="match status" value="1"/>
</dbReference>
<dbReference type="Proteomes" id="UP000560658">
    <property type="component" value="Unassembled WGS sequence"/>
</dbReference>
<dbReference type="RefSeq" id="WP_183208004.1">
    <property type="nucleotide sequence ID" value="NZ_JACIER010000003.1"/>
</dbReference>
<keyword evidence="2" id="KW-0624">Polysaccharide degradation</keyword>
<feature type="domain" description="CBM6" evidence="9">
    <location>
        <begin position="331"/>
        <end position="430"/>
    </location>
</feature>
<keyword evidence="3 7" id="KW-0378">Hydrolase</keyword>
<dbReference type="Pfam" id="PF16990">
    <property type="entry name" value="CBM_35"/>
    <property type="match status" value="1"/>
</dbReference>
<keyword evidence="2" id="KW-0858">Xylan degradation</keyword>
<keyword evidence="4" id="KW-0119">Carbohydrate metabolism</keyword>
<name>A0A840CU24_9BACE</name>
<evidence type="ECO:0000313" key="10">
    <source>
        <dbReference type="EMBL" id="MBB4043390.1"/>
    </source>
</evidence>
<protein>
    <recommendedName>
        <fullName evidence="9">CBM6 domain-containing protein</fullName>
    </recommendedName>
</protein>
<evidence type="ECO:0000259" key="9">
    <source>
        <dbReference type="Pfam" id="PF16990"/>
    </source>
</evidence>
<evidence type="ECO:0000256" key="8">
    <source>
        <dbReference type="SAM" id="SignalP"/>
    </source>
</evidence>
<dbReference type="InterPro" id="IPR023296">
    <property type="entry name" value="Glyco_hydro_beta-prop_sf"/>
</dbReference>
<keyword evidence="11" id="KW-1185">Reference proteome</keyword>
<dbReference type="Gene3D" id="2.115.10.20">
    <property type="entry name" value="Glycosyl hydrolase domain, family 43"/>
    <property type="match status" value="1"/>
</dbReference>
<evidence type="ECO:0000256" key="7">
    <source>
        <dbReference type="RuleBase" id="RU361187"/>
    </source>
</evidence>
<gene>
    <name evidence="10" type="ORF">GGR06_001157</name>
</gene>
<evidence type="ECO:0000313" key="11">
    <source>
        <dbReference type="Proteomes" id="UP000560658"/>
    </source>
</evidence>
<feature type="chain" id="PRO_5033046526" description="CBM6 domain-containing protein" evidence="8">
    <location>
        <begin position="21"/>
        <end position="457"/>
    </location>
</feature>
<accession>A0A840CU24</accession>
<dbReference type="InterPro" id="IPR006710">
    <property type="entry name" value="Glyco_hydro_43"/>
</dbReference>
<dbReference type="Gene3D" id="2.60.120.260">
    <property type="entry name" value="Galactose-binding domain-like"/>
    <property type="match status" value="1"/>
</dbReference>